<protein>
    <submittedName>
        <fullName evidence="2">Uncharacterized protein</fullName>
    </submittedName>
</protein>
<evidence type="ECO:0000313" key="3">
    <source>
        <dbReference type="Proteomes" id="UP000269221"/>
    </source>
</evidence>
<dbReference type="Proteomes" id="UP000269221">
    <property type="component" value="Unassembled WGS sequence"/>
</dbReference>
<name>A0A3M0K3T3_HIRRU</name>
<keyword evidence="3" id="KW-1185">Reference proteome</keyword>
<feature type="region of interest" description="Disordered" evidence="1">
    <location>
        <begin position="1"/>
        <end position="23"/>
    </location>
</feature>
<proteinExistence type="predicted"/>
<feature type="compositionally biased region" description="Polar residues" evidence="1">
    <location>
        <begin position="1"/>
        <end position="16"/>
    </location>
</feature>
<sequence>MRPMTSTPRYSRGRSTGLSGSEEKLSKLRLLLSAPAREGFLIAEPDVTAQMDQGEEQEYEALEETHVGEEQVMACTKADTVPPPFMAQTVGLSVLSAALVGDTKLDDAMESLEARDAIHSDPGAGLRSGPTGTS</sequence>
<comment type="caution">
    <text evidence="2">The sequence shown here is derived from an EMBL/GenBank/DDBJ whole genome shotgun (WGS) entry which is preliminary data.</text>
</comment>
<dbReference type="AlphaFoldDB" id="A0A3M0K3T3"/>
<reference evidence="2 3" key="1">
    <citation type="submission" date="2018-07" db="EMBL/GenBank/DDBJ databases">
        <title>A high quality draft genome assembly of the barn swallow (H. rustica rustica).</title>
        <authorList>
            <person name="Formenti G."/>
            <person name="Chiara M."/>
            <person name="Poveda L."/>
            <person name="Francoijs K.-J."/>
            <person name="Bonisoli-Alquati A."/>
            <person name="Canova L."/>
            <person name="Gianfranceschi L."/>
            <person name="Horner D.S."/>
            <person name="Saino N."/>
        </authorList>
    </citation>
    <scope>NUCLEOTIDE SEQUENCE [LARGE SCALE GENOMIC DNA]</scope>
    <source>
        <strain evidence="2">Chelidonia</strain>
        <tissue evidence="2">Blood</tissue>
    </source>
</reference>
<dbReference type="EMBL" id="QRBI01000136">
    <property type="protein sequence ID" value="RMC01697.1"/>
    <property type="molecule type" value="Genomic_DNA"/>
</dbReference>
<evidence type="ECO:0000256" key="1">
    <source>
        <dbReference type="SAM" id="MobiDB-lite"/>
    </source>
</evidence>
<evidence type="ECO:0000313" key="2">
    <source>
        <dbReference type="EMBL" id="RMC01697.1"/>
    </source>
</evidence>
<accession>A0A3M0K3T3</accession>
<gene>
    <name evidence="2" type="ORF">DUI87_21711</name>
</gene>
<feature type="region of interest" description="Disordered" evidence="1">
    <location>
        <begin position="114"/>
        <end position="134"/>
    </location>
</feature>
<organism evidence="2 3">
    <name type="scientific">Hirundo rustica rustica</name>
    <dbReference type="NCBI Taxonomy" id="333673"/>
    <lineage>
        <taxon>Eukaryota</taxon>
        <taxon>Metazoa</taxon>
        <taxon>Chordata</taxon>
        <taxon>Craniata</taxon>
        <taxon>Vertebrata</taxon>
        <taxon>Euteleostomi</taxon>
        <taxon>Archelosauria</taxon>
        <taxon>Archosauria</taxon>
        <taxon>Dinosauria</taxon>
        <taxon>Saurischia</taxon>
        <taxon>Theropoda</taxon>
        <taxon>Coelurosauria</taxon>
        <taxon>Aves</taxon>
        <taxon>Neognathae</taxon>
        <taxon>Neoaves</taxon>
        <taxon>Telluraves</taxon>
        <taxon>Australaves</taxon>
        <taxon>Passeriformes</taxon>
        <taxon>Sylvioidea</taxon>
        <taxon>Hirundinidae</taxon>
        <taxon>Hirundo</taxon>
    </lineage>
</organism>